<dbReference type="FunFam" id="3.30.160.60:FF:000077">
    <property type="entry name" value="Sp8 transcription factor"/>
    <property type="match status" value="1"/>
</dbReference>
<dbReference type="InterPro" id="IPR036236">
    <property type="entry name" value="Znf_C2H2_sf"/>
</dbReference>
<reference evidence="6" key="1">
    <citation type="submission" date="2017-02" db="UniProtKB">
        <authorList>
            <consortium name="WormBaseParasite"/>
        </authorList>
    </citation>
    <scope>IDENTIFICATION</scope>
</reference>
<protein>
    <submittedName>
        <fullName evidence="6">C2H2-type domain-containing protein</fullName>
    </submittedName>
</protein>
<dbReference type="GO" id="GO:0008270">
    <property type="term" value="F:zinc ion binding"/>
    <property type="evidence" value="ECO:0007669"/>
    <property type="project" value="UniProtKB-KW"/>
</dbReference>
<evidence type="ECO:0000256" key="1">
    <source>
        <dbReference type="ARBA" id="ARBA00022723"/>
    </source>
</evidence>
<dbReference type="WBParaSite" id="HPLM_0002150501-mRNA-1">
    <property type="protein sequence ID" value="HPLM_0002150501-mRNA-1"/>
    <property type="gene ID" value="HPLM_0002150501"/>
</dbReference>
<proteinExistence type="predicted"/>
<dbReference type="GO" id="GO:0000978">
    <property type="term" value="F:RNA polymerase II cis-regulatory region sequence-specific DNA binding"/>
    <property type="evidence" value="ECO:0007669"/>
    <property type="project" value="TreeGrafter"/>
</dbReference>
<organism evidence="6">
    <name type="scientific">Haemonchus placei</name>
    <name type="common">Barber's pole worm</name>
    <dbReference type="NCBI Taxonomy" id="6290"/>
    <lineage>
        <taxon>Eukaryota</taxon>
        <taxon>Metazoa</taxon>
        <taxon>Ecdysozoa</taxon>
        <taxon>Nematoda</taxon>
        <taxon>Chromadorea</taxon>
        <taxon>Rhabditida</taxon>
        <taxon>Rhabditina</taxon>
        <taxon>Rhabditomorpha</taxon>
        <taxon>Strongyloidea</taxon>
        <taxon>Trichostrongylidae</taxon>
        <taxon>Haemonchus</taxon>
    </lineage>
</organism>
<dbReference type="PANTHER" id="PTHR23235">
    <property type="entry name" value="KRUEPPEL-LIKE TRANSCRIPTION FACTOR"/>
    <property type="match status" value="1"/>
</dbReference>
<dbReference type="SUPFAM" id="SSF57667">
    <property type="entry name" value="beta-beta-alpha zinc fingers"/>
    <property type="match status" value="1"/>
</dbReference>
<sequence>LSLNHCVSSQSQSACSENLASSLIIGHGLQSRQTLIKTQSIPCQVFFSGINNVPMKKRGIHNCHIAGCGKVYNKSSHLKAHLRWHSGERPPVSLSTTSALVTFCFLGN</sequence>
<keyword evidence="3" id="KW-0862">Zinc</keyword>
<dbReference type="PANTHER" id="PTHR23235:SF120">
    <property type="entry name" value="KRUPPEL-LIKE FACTOR 15"/>
    <property type="match status" value="1"/>
</dbReference>
<evidence type="ECO:0000256" key="2">
    <source>
        <dbReference type="ARBA" id="ARBA00022771"/>
    </source>
</evidence>
<dbReference type="PROSITE" id="PS00028">
    <property type="entry name" value="ZINC_FINGER_C2H2_1"/>
    <property type="match status" value="1"/>
</dbReference>
<keyword evidence="2 4" id="KW-0863">Zinc-finger</keyword>
<evidence type="ECO:0000313" key="6">
    <source>
        <dbReference type="WBParaSite" id="HPLM_0002150501-mRNA-1"/>
    </source>
</evidence>
<dbReference type="InterPro" id="IPR013087">
    <property type="entry name" value="Znf_C2H2_type"/>
</dbReference>
<keyword evidence="1" id="KW-0479">Metal-binding</keyword>
<evidence type="ECO:0000259" key="5">
    <source>
        <dbReference type="PROSITE" id="PS50157"/>
    </source>
</evidence>
<dbReference type="PROSITE" id="PS50157">
    <property type="entry name" value="ZINC_FINGER_C2H2_2"/>
    <property type="match status" value="1"/>
</dbReference>
<accession>A0A0N4XAW0</accession>
<feature type="domain" description="C2H2-type" evidence="5">
    <location>
        <begin position="61"/>
        <end position="90"/>
    </location>
</feature>
<dbReference type="Gene3D" id="3.30.160.60">
    <property type="entry name" value="Classic Zinc Finger"/>
    <property type="match status" value="1"/>
</dbReference>
<dbReference type="GO" id="GO:0000981">
    <property type="term" value="F:DNA-binding transcription factor activity, RNA polymerase II-specific"/>
    <property type="evidence" value="ECO:0007669"/>
    <property type="project" value="TreeGrafter"/>
</dbReference>
<name>A0A0N4XAW0_HAEPC</name>
<dbReference type="AlphaFoldDB" id="A0A0N4XAW0"/>
<evidence type="ECO:0000256" key="3">
    <source>
        <dbReference type="ARBA" id="ARBA00022833"/>
    </source>
</evidence>
<evidence type="ECO:0000256" key="4">
    <source>
        <dbReference type="PROSITE-ProRule" id="PRU00042"/>
    </source>
</evidence>